<dbReference type="PROSITE" id="PS00439">
    <property type="entry name" value="ACYLTRANSF_C_1"/>
    <property type="match status" value="1"/>
</dbReference>
<dbReference type="EMBL" id="JH598375">
    <property type="status" value="NOT_ANNOTATED_CDS"/>
    <property type="molecule type" value="Genomic_DNA"/>
</dbReference>
<dbReference type="Gene3D" id="3.30.559.70">
    <property type="entry name" value="Choline/Carnitine o-acyltransferase, domain 2"/>
    <property type="match status" value="1"/>
</dbReference>
<evidence type="ECO:0000256" key="3">
    <source>
        <dbReference type="ARBA" id="ARBA00023315"/>
    </source>
</evidence>
<dbReference type="InterPro" id="IPR039551">
    <property type="entry name" value="Cho/carn_acyl_trans"/>
</dbReference>
<feature type="active site" description="Proton acceptor" evidence="4">
    <location>
        <position position="363"/>
    </location>
</feature>
<dbReference type="EnsemblProtists" id="HpaT807195">
    <property type="protein sequence ID" value="HpaP807195"/>
    <property type="gene ID" value="HpaG807195"/>
</dbReference>
<dbReference type="Gene3D" id="3.30.559.10">
    <property type="entry name" value="Chloramphenicol acetyltransferase-like domain"/>
    <property type="match status" value="1"/>
</dbReference>
<dbReference type="InterPro" id="IPR000542">
    <property type="entry name" value="Carn_acyl_trans"/>
</dbReference>
<dbReference type="OMA" id="NRWWDKS"/>
<protein>
    <recommendedName>
        <fullName evidence="6">Choline/carnitine acyltransferase domain-containing protein</fullName>
    </recommendedName>
</protein>
<dbReference type="PANTHER" id="PTHR22589">
    <property type="entry name" value="CARNITINE O-ACYLTRANSFERASE"/>
    <property type="match status" value="1"/>
</dbReference>
<evidence type="ECO:0000259" key="6">
    <source>
        <dbReference type="Pfam" id="PF00755"/>
    </source>
</evidence>
<reference evidence="7" key="2">
    <citation type="submission" date="2015-06" db="UniProtKB">
        <authorList>
            <consortium name="EnsemblProtists"/>
        </authorList>
    </citation>
    <scope>IDENTIFICATION</scope>
    <source>
        <strain evidence="7">Emoy2</strain>
    </source>
</reference>
<dbReference type="InterPro" id="IPR042231">
    <property type="entry name" value="Cho/carn_acyl_trans_2"/>
</dbReference>
<comment type="similarity">
    <text evidence="1 5">Belongs to the carnitine/choline acetyltransferase family.</text>
</comment>
<name>M4BLB0_HYAAE</name>
<reference evidence="8" key="1">
    <citation type="journal article" date="2010" name="Science">
        <title>Signatures of adaptation to obligate biotrophy in the Hyaloperonospora arabidopsidis genome.</title>
        <authorList>
            <person name="Baxter L."/>
            <person name="Tripathy S."/>
            <person name="Ishaque N."/>
            <person name="Boot N."/>
            <person name="Cabral A."/>
            <person name="Kemen E."/>
            <person name="Thines M."/>
            <person name="Ah-Fong A."/>
            <person name="Anderson R."/>
            <person name="Badejoko W."/>
            <person name="Bittner-Eddy P."/>
            <person name="Boore J.L."/>
            <person name="Chibucos M.C."/>
            <person name="Coates M."/>
            <person name="Dehal P."/>
            <person name="Delehaunty K."/>
            <person name="Dong S."/>
            <person name="Downton P."/>
            <person name="Dumas B."/>
            <person name="Fabro G."/>
            <person name="Fronick C."/>
            <person name="Fuerstenberg S.I."/>
            <person name="Fulton L."/>
            <person name="Gaulin E."/>
            <person name="Govers F."/>
            <person name="Hughes L."/>
            <person name="Humphray S."/>
            <person name="Jiang R.H."/>
            <person name="Judelson H."/>
            <person name="Kamoun S."/>
            <person name="Kyung K."/>
            <person name="Meijer H."/>
            <person name="Minx P."/>
            <person name="Morris P."/>
            <person name="Nelson J."/>
            <person name="Phuntumart V."/>
            <person name="Qutob D."/>
            <person name="Rehmany A."/>
            <person name="Rougon-Cardoso A."/>
            <person name="Ryden P."/>
            <person name="Torto-Alalibo T."/>
            <person name="Studholme D."/>
            <person name="Wang Y."/>
            <person name="Win J."/>
            <person name="Wood J."/>
            <person name="Clifton S.W."/>
            <person name="Rogers J."/>
            <person name="Van den Ackerveken G."/>
            <person name="Jones J.D."/>
            <person name="McDowell J.M."/>
            <person name="Beynon J."/>
            <person name="Tyler B.M."/>
        </authorList>
    </citation>
    <scope>NUCLEOTIDE SEQUENCE [LARGE SCALE GENOMIC DNA]</scope>
    <source>
        <strain evidence="8">Emoy2</strain>
    </source>
</reference>
<keyword evidence="8" id="KW-1185">Reference proteome</keyword>
<keyword evidence="3 5" id="KW-0012">Acyltransferase</keyword>
<dbReference type="eggNOG" id="KOG3719">
    <property type="taxonomic scope" value="Eukaryota"/>
</dbReference>
<sequence length="638" mass="71143">MLHPRPRLSRAFSRLSGYVQETIVPTFHFQKSLPRLPIPKLEDSLARYLEALEPVVTRPQLAETERAVRVFQRGVGSDLQRALIARDVSHPHTSYINQWWLDMYLTDRQPLPGNFNPQVKLKMDPVEAKNSQSQRATSLIASSVRVYRTLRDGHLKPDVFHTNSIVTTTTPAFDYYCKLLPERVSFYGAAAFGAYPLDMSQYKHLFASTRVPKKGRDTLQLAATAPKHVVVQSGTKFYSFDVLTDSGDAVSDEEILANIEAILAEPMAAKSDETPGVGLLTTLNRDVWADARLKLETTDGASKKSLEVIDSALFMVCLEHKAPKTPDEVSRTFLLGDGSNRWFDKSFQLIVAANGTASVNFEHAWGDGIAVLRYINELYNDSVKYPVVKASRQGQFRELSWNIDGEMMNVLKQAKMMYEKWMLKLLVVCAETPVTRAVGKQYNIGTDGLMQMTIQLAHFKLHQKFVATYESASTAAFKHGRTETVRSCTNEAVNFVHKMVDASCSDTERANALRAAVAKHSELTKNAVMGQGFDRHLFALRAMAELQGMDVPELYTLPAYQTLNKIILSTSTLSSPALEGGSFGPVNDECYGIGYGIEKEGSAFQLSSYCKDVSQLKELLVKSIVDLERLLADTTPKK</sequence>
<accession>M4BLB0</accession>
<dbReference type="PANTHER" id="PTHR22589:SF16">
    <property type="entry name" value="CARNITINE O-PALMITOYLTRANSFERASE 2, MITOCHONDRIAL"/>
    <property type="match status" value="1"/>
</dbReference>
<dbReference type="Pfam" id="PF00755">
    <property type="entry name" value="Carn_acyltransf"/>
    <property type="match status" value="1"/>
</dbReference>
<dbReference type="FunFam" id="3.30.559.10:FF:000030">
    <property type="entry name" value="Carnitine O-palmitoyltransferase 2"/>
    <property type="match status" value="1"/>
</dbReference>
<keyword evidence="2 5" id="KW-0808">Transferase</keyword>
<dbReference type="GO" id="GO:0004095">
    <property type="term" value="F:carnitine O-palmitoyltransferase activity"/>
    <property type="evidence" value="ECO:0007669"/>
    <property type="project" value="TreeGrafter"/>
</dbReference>
<dbReference type="PROSITE" id="PS00440">
    <property type="entry name" value="ACYLTRANSF_C_2"/>
    <property type="match status" value="1"/>
</dbReference>
<dbReference type="InterPro" id="IPR023213">
    <property type="entry name" value="CAT-like_dom_sf"/>
</dbReference>
<dbReference type="InParanoid" id="M4BLB0"/>
<evidence type="ECO:0000313" key="7">
    <source>
        <dbReference type="EnsemblProtists" id="HpaP807195"/>
    </source>
</evidence>
<dbReference type="GO" id="GO:0005739">
    <property type="term" value="C:mitochondrion"/>
    <property type="evidence" value="ECO:0007669"/>
    <property type="project" value="TreeGrafter"/>
</dbReference>
<evidence type="ECO:0000256" key="4">
    <source>
        <dbReference type="PIRSR" id="PIRSR600542-1"/>
    </source>
</evidence>
<dbReference type="SUPFAM" id="SSF52777">
    <property type="entry name" value="CoA-dependent acyltransferases"/>
    <property type="match status" value="2"/>
</dbReference>
<dbReference type="AlphaFoldDB" id="M4BLB0"/>
<dbReference type="HOGENOM" id="CLU_013513_4_2_1"/>
<dbReference type="VEuPathDB" id="FungiDB:HpaG807195"/>
<dbReference type="Proteomes" id="UP000011713">
    <property type="component" value="Unassembled WGS sequence"/>
</dbReference>
<proteinExistence type="inferred from homology"/>
<dbReference type="GO" id="GO:0006635">
    <property type="term" value="P:fatty acid beta-oxidation"/>
    <property type="evidence" value="ECO:0007669"/>
    <property type="project" value="TreeGrafter"/>
</dbReference>
<evidence type="ECO:0000256" key="2">
    <source>
        <dbReference type="ARBA" id="ARBA00022679"/>
    </source>
</evidence>
<dbReference type="STRING" id="559515.M4BLB0"/>
<evidence type="ECO:0000256" key="1">
    <source>
        <dbReference type="ARBA" id="ARBA00005232"/>
    </source>
</evidence>
<organism evidence="7 8">
    <name type="scientific">Hyaloperonospora arabidopsidis (strain Emoy2)</name>
    <name type="common">Downy mildew agent</name>
    <name type="synonym">Peronospora arabidopsidis</name>
    <dbReference type="NCBI Taxonomy" id="559515"/>
    <lineage>
        <taxon>Eukaryota</taxon>
        <taxon>Sar</taxon>
        <taxon>Stramenopiles</taxon>
        <taxon>Oomycota</taxon>
        <taxon>Peronosporomycetes</taxon>
        <taxon>Peronosporales</taxon>
        <taxon>Peronosporaceae</taxon>
        <taxon>Hyaloperonospora</taxon>
    </lineage>
</organism>
<feature type="domain" description="Choline/carnitine acyltransferase" evidence="6">
    <location>
        <begin position="36"/>
        <end position="617"/>
    </location>
</feature>
<evidence type="ECO:0000313" key="8">
    <source>
        <dbReference type="Proteomes" id="UP000011713"/>
    </source>
</evidence>
<evidence type="ECO:0000256" key="5">
    <source>
        <dbReference type="RuleBase" id="RU003801"/>
    </source>
</evidence>